<evidence type="ECO:0000256" key="1">
    <source>
        <dbReference type="SAM" id="SignalP"/>
    </source>
</evidence>
<dbReference type="EMBL" id="JH992974">
    <property type="protein sequence ID" value="EKX51940.1"/>
    <property type="molecule type" value="Genomic_DNA"/>
</dbReference>
<accession>L1JUQ9</accession>
<protein>
    <submittedName>
        <fullName evidence="2 3">Uncharacterized protein</fullName>
    </submittedName>
</protein>
<reference evidence="4" key="2">
    <citation type="submission" date="2012-11" db="EMBL/GenBank/DDBJ databases">
        <authorList>
            <person name="Kuo A."/>
            <person name="Curtis B.A."/>
            <person name="Tanifuji G."/>
            <person name="Burki F."/>
            <person name="Gruber A."/>
            <person name="Irimia M."/>
            <person name="Maruyama S."/>
            <person name="Arias M.C."/>
            <person name="Ball S.G."/>
            <person name="Gile G.H."/>
            <person name="Hirakawa Y."/>
            <person name="Hopkins J.F."/>
            <person name="Rensing S.A."/>
            <person name="Schmutz J."/>
            <person name="Symeonidi A."/>
            <person name="Elias M."/>
            <person name="Eveleigh R.J."/>
            <person name="Herman E.K."/>
            <person name="Klute M.J."/>
            <person name="Nakayama T."/>
            <person name="Obornik M."/>
            <person name="Reyes-Prieto A."/>
            <person name="Armbrust E.V."/>
            <person name="Aves S.J."/>
            <person name="Beiko R.G."/>
            <person name="Coutinho P."/>
            <person name="Dacks J.B."/>
            <person name="Durnford D.G."/>
            <person name="Fast N.M."/>
            <person name="Green B.R."/>
            <person name="Grisdale C."/>
            <person name="Hempe F."/>
            <person name="Henrissat B."/>
            <person name="Hoppner M.P."/>
            <person name="Ishida K.-I."/>
            <person name="Kim E."/>
            <person name="Koreny L."/>
            <person name="Kroth P.G."/>
            <person name="Liu Y."/>
            <person name="Malik S.-B."/>
            <person name="Maier U.G."/>
            <person name="McRose D."/>
            <person name="Mock T."/>
            <person name="Neilson J.A."/>
            <person name="Onodera N.T."/>
            <person name="Poole A.M."/>
            <person name="Pritham E.J."/>
            <person name="Richards T.A."/>
            <person name="Rocap G."/>
            <person name="Roy S.W."/>
            <person name="Sarai C."/>
            <person name="Schaack S."/>
            <person name="Shirato S."/>
            <person name="Slamovits C.H."/>
            <person name="Spencer D.F."/>
            <person name="Suzuki S."/>
            <person name="Worden A.Z."/>
            <person name="Zauner S."/>
            <person name="Barry K."/>
            <person name="Bell C."/>
            <person name="Bharti A.K."/>
            <person name="Crow J.A."/>
            <person name="Grimwood J."/>
            <person name="Kramer R."/>
            <person name="Lindquist E."/>
            <person name="Lucas S."/>
            <person name="Salamov A."/>
            <person name="McFadden G.I."/>
            <person name="Lane C.E."/>
            <person name="Keeling P.J."/>
            <person name="Gray M.W."/>
            <person name="Grigoriev I.V."/>
            <person name="Archibald J.M."/>
        </authorList>
    </citation>
    <scope>NUCLEOTIDE SEQUENCE</scope>
    <source>
        <strain evidence="4">CCMP2712</strain>
    </source>
</reference>
<dbReference type="Proteomes" id="UP000011087">
    <property type="component" value="Unassembled WGS sequence"/>
</dbReference>
<evidence type="ECO:0000313" key="4">
    <source>
        <dbReference type="Proteomes" id="UP000011087"/>
    </source>
</evidence>
<organism evidence="2">
    <name type="scientific">Guillardia theta (strain CCMP2712)</name>
    <name type="common">Cryptophyte</name>
    <dbReference type="NCBI Taxonomy" id="905079"/>
    <lineage>
        <taxon>Eukaryota</taxon>
        <taxon>Cryptophyceae</taxon>
        <taxon>Pyrenomonadales</taxon>
        <taxon>Geminigeraceae</taxon>
        <taxon>Guillardia</taxon>
    </lineage>
</organism>
<dbReference type="GeneID" id="17308446"/>
<reference evidence="3" key="3">
    <citation type="submission" date="2016-03" db="UniProtKB">
        <authorList>
            <consortium name="EnsemblProtists"/>
        </authorList>
    </citation>
    <scope>IDENTIFICATION</scope>
</reference>
<feature type="chain" id="PRO_5008771937" evidence="1">
    <location>
        <begin position="23"/>
        <end position="150"/>
    </location>
</feature>
<evidence type="ECO:0000313" key="3">
    <source>
        <dbReference type="EnsemblProtists" id="EKX51940"/>
    </source>
</evidence>
<reference evidence="2 4" key="1">
    <citation type="journal article" date="2012" name="Nature">
        <title>Algal genomes reveal evolutionary mosaicism and the fate of nucleomorphs.</title>
        <authorList>
            <consortium name="DOE Joint Genome Institute"/>
            <person name="Curtis B.A."/>
            <person name="Tanifuji G."/>
            <person name="Burki F."/>
            <person name="Gruber A."/>
            <person name="Irimia M."/>
            <person name="Maruyama S."/>
            <person name="Arias M.C."/>
            <person name="Ball S.G."/>
            <person name="Gile G.H."/>
            <person name="Hirakawa Y."/>
            <person name="Hopkins J.F."/>
            <person name="Kuo A."/>
            <person name="Rensing S.A."/>
            <person name="Schmutz J."/>
            <person name="Symeonidi A."/>
            <person name="Elias M."/>
            <person name="Eveleigh R.J."/>
            <person name="Herman E.K."/>
            <person name="Klute M.J."/>
            <person name="Nakayama T."/>
            <person name="Obornik M."/>
            <person name="Reyes-Prieto A."/>
            <person name="Armbrust E.V."/>
            <person name="Aves S.J."/>
            <person name="Beiko R.G."/>
            <person name="Coutinho P."/>
            <person name="Dacks J.B."/>
            <person name="Durnford D.G."/>
            <person name="Fast N.M."/>
            <person name="Green B.R."/>
            <person name="Grisdale C.J."/>
            <person name="Hempel F."/>
            <person name="Henrissat B."/>
            <person name="Hoppner M.P."/>
            <person name="Ishida K."/>
            <person name="Kim E."/>
            <person name="Koreny L."/>
            <person name="Kroth P.G."/>
            <person name="Liu Y."/>
            <person name="Malik S.B."/>
            <person name="Maier U.G."/>
            <person name="McRose D."/>
            <person name="Mock T."/>
            <person name="Neilson J.A."/>
            <person name="Onodera N.T."/>
            <person name="Poole A.M."/>
            <person name="Pritham E.J."/>
            <person name="Richards T.A."/>
            <person name="Rocap G."/>
            <person name="Roy S.W."/>
            <person name="Sarai C."/>
            <person name="Schaack S."/>
            <person name="Shirato S."/>
            <person name="Slamovits C.H."/>
            <person name="Spencer D.F."/>
            <person name="Suzuki S."/>
            <person name="Worden A.Z."/>
            <person name="Zauner S."/>
            <person name="Barry K."/>
            <person name="Bell C."/>
            <person name="Bharti A.K."/>
            <person name="Crow J.A."/>
            <person name="Grimwood J."/>
            <person name="Kramer R."/>
            <person name="Lindquist E."/>
            <person name="Lucas S."/>
            <person name="Salamov A."/>
            <person name="McFadden G.I."/>
            <person name="Lane C.E."/>
            <person name="Keeling P.J."/>
            <person name="Gray M.W."/>
            <person name="Grigoriev I.V."/>
            <person name="Archibald J.M."/>
        </authorList>
    </citation>
    <scope>NUCLEOTIDE SEQUENCE</scope>
    <source>
        <strain evidence="2 4">CCMP2712</strain>
    </source>
</reference>
<dbReference type="EnsemblProtists" id="EKX51940">
    <property type="protein sequence ID" value="EKX51940"/>
    <property type="gene ID" value="GUITHDRAFT_161474"/>
</dbReference>
<keyword evidence="1" id="KW-0732">Signal</keyword>
<name>L1JUQ9_GUITC</name>
<feature type="signal peptide" evidence="1">
    <location>
        <begin position="1"/>
        <end position="22"/>
    </location>
</feature>
<gene>
    <name evidence="2" type="ORF">GUITHDRAFT_161474</name>
</gene>
<proteinExistence type="predicted"/>
<sequence length="150" mass="16443">MRAVKLIVCAILWSLCISCGSAKKDFCFVPAIHIKSVRADKVPLTRLSMSLNDGANRPAFLRSSEDDFEKSVSRFARMIVGSYSIPNHHQQDIVGSLASFLLHPQASKSDKCSWTACEPPKKAMSPGDRKLFSAISRSCAPRNVGSPDDM</sequence>
<dbReference type="RefSeq" id="XP_005838920.1">
    <property type="nucleotide sequence ID" value="XM_005838863.1"/>
</dbReference>
<dbReference type="KEGG" id="gtt:GUITHDRAFT_161474"/>
<dbReference type="HOGENOM" id="CLU_1743990_0_0_1"/>
<keyword evidence="4" id="KW-1185">Reference proteome</keyword>
<evidence type="ECO:0000313" key="2">
    <source>
        <dbReference type="EMBL" id="EKX51940.1"/>
    </source>
</evidence>
<dbReference type="AlphaFoldDB" id="L1JUQ9"/>
<dbReference type="PaxDb" id="55529-EKX51940"/>